<dbReference type="InterPro" id="IPR054465">
    <property type="entry name" value="Integrase_p58-like_C"/>
</dbReference>
<name>A0A6J8EHA4_MYTCO</name>
<keyword evidence="3" id="KW-1185">Reference proteome</keyword>
<reference evidence="2 3" key="1">
    <citation type="submission" date="2020-06" db="EMBL/GenBank/DDBJ databases">
        <authorList>
            <person name="Li R."/>
            <person name="Bekaert M."/>
        </authorList>
    </citation>
    <scope>NUCLEOTIDE SEQUENCE [LARGE SCALE GENOMIC DNA]</scope>
    <source>
        <strain evidence="3">wild</strain>
    </source>
</reference>
<evidence type="ECO:0000259" key="1">
    <source>
        <dbReference type="Pfam" id="PF22938"/>
    </source>
</evidence>
<dbReference type="Pfam" id="PF22938">
    <property type="entry name" value="Integrase_p58_C"/>
    <property type="match status" value="1"/>
</dbReference>
<evidence type="ECO:0000313" key="2">
    <source>
        <dbReference type="EMBL" id="CAC5419025.1"/>
    </source>
</evidence>
<dbReference type="Proteomes" id="UP000507470">
    <property type="component" value="Unassembled WGS sequence"/>
</dbReference>
<protein>
    <recommendedName>
        <fullName evidence="1">Integrase p58-like C-terminal domain-containing protein</fullName>
    </recommendedName>
</protein>
<sequence>MAQWRQKRDYDLNSNCKVYEVGDIVFKIDSARKIRVCPKLKVPWKGPFVVAEIKSHVLYKIRNKKTSEVIHHDRLKLSQIRDLPVWTQRLKKRILENLEMKMLEDLIDEEEHQDLGLDWLFSNHEQTSGNMIVRSLAQSDSLTVDSNTGRGQSDFLANRESSQKAEQFTLQDWETLMSLDDNFGDQTIIYNVTNNVDAQLNCPIGTEGGTGRPLPTLKT</sequence>
<dbReference type="EMBL" id="CACVKT020008977">
    <property type="protein sequence ID" value="CAC5419025.1"/>
    <property type="molecule type" value="Genomic_DNA"/>
</dbReference>
<gene>
    <name evidence="2" type="ORF">MCOR_51415</name>
</gene>
<evidence type="ECO:0000313" key="3">
    <source>
        <dbReference type="Proteomes" id="UP000507470"/>
    </source>
</evidence>
<organism evidence="2 3">
    <name type="scientific">Mytilus coruscus</name>
    <name type="common">Sea mussel</name>
    <dbReference type="NCBI Taxonomy" id="42192"/>
    <lineage>
        <taxon>Eukaryota</taxon>
        <taxon>Metazoa</taxon>
        <taxon>Spiralia</taxon>
        <taxon>Lophotrochozoa</taxon>
        <taxon>Mollusca</taxon>
        <taxon>Bivalvia</taxon>
        <taxon>Autobranchia</taxon>
        <taxon>Pteriomorphia</taxon>
        <taxon>Mytilida</taxon>
        <taxon>Mytiloidea</taxon>
        <taxon>Mytilidae</taxon>
        <taxon>Mytilinae</taxon>
        <taxon>Mytilus</taxon>
    </lineage>
</organism>
<dbReference type="OrthoDB" id="6169152at2759"/>
<proteinExistence type="predicted"/>
<dbReference type="AlphaFoldDB" id="A0A6J8EHA4"/>
<feature type="domain" description="Integrase p58-like C-terminal" evidence="1">
    <location>
        <begin position="46"/>
        <end position="76"/>
    </location>
</feature>
<accession>A0A6J8EHA4</accession>